<proteinExistence type="predicted"/>
<dbReference type="PANTHER" id="PTHR13793:SF107">
    <property type="entry name" value="BROMODOMAIN-CONTAINING PROTEIN HOMOLOG"/>
    <property type="match status" value="1"/>
</dbReference>
<dbReference type="PANTHER" id="PTHR13793">
    <property type="entry name" value="PHD FINGER PROTEINS"/>
    <property type="match status" value="1"/>
</dbReference>
<keyword evidence="5" id="KW-0175">Coiled coil</keyword>
<dbReference type="SMART" id="SM00249">
    <property type="entry name" value="PHD"/>
    <property type="match status" value="2"/>
</dbReference>
<protein>
    <recommendedName>
        <fullName evidence="11">PHD-type domain-containing protein</fullName>
    </recommendedName>
</protein>
<keyword evidence="10" id="KW-1185">Reference proteome</keyword>
<feature type="compositionally biased region" description="Low complexity" evidence="6">
    <location>
        <begin position="424"/>
        <end position="435"/>
    </location>
</feature>
<evidence type="ECO:0000313" key="9">
    <source>
        <dbReference type="EMBL" id="TPX60132.1"/>
    </source>
</evidence>
<feature type="compositionally biased region" description="Polar residues" evidence="6">
    <location>
        <begin position="336"/>
        <end position="348"/>
    </location>
</feature>
<dbReference type="InterPro" id="IPR019786">
    <property type="entry name" value="Zinc_finger_PHD-type_CS"/>
</dbReference>
<evidence type="ECO:0000256" key="5">
    <source>
        <dbReference type="SAM" id="Coils"/>
    </source>
</evidence>
<evidence type="ECO:0008006" key="11">
    <source>
        <dbReference type="Google" id="ProtNLM"/>
    </source>
</evidence>
<accession>A0A507E881</accession>
<dbReference type="InterPro" id="IPR034732">
    <property type="entry name" value="EPHD"/>
</dbReference>
<dbReference type="InterPro" id="IPR001965">
    <property type="entry name" value="Znf_PHD"/>
</dbReference>
<dbReference type="Proteomes" id="UP000318582">
    <property type="component" value="Unassembled WGS sequence"/>
</dbReference>
<dbReference type="GO" id="GO:0006357">
    <property type="term" value="P:regulation of transcription by RNA polymerase II"/>
    <property type="evidence" value="ECO:0007669"/>
    <property type="project" value="TreeGrafter"/>
</dbReference>
<evidence type="ECO:0000259" key="7">
    <source>
        <dbReference type="PROSITE" id="PS50016"/>
    </source>
</evidence>
<evidence type="ECO:0000256" key="4">
    <source>
        <dbReference type="PROSITE-ProRule" id="PRU00146"/>
    </source>
</evidence>
<evidence type="ECO:0000256" key="3">
    <source>
        <dbReference type="ARBA" id="ARBA00022833"/>
    </source>
</evidence>
<dbReference type="InterPro" id="IPR013083">
    <property type="entry name" value="Znf_RING/FYVE/PHD"/>
</dbReference>
<feature type="coiled-coil region" evidence="5">
    <location>
        <begin position="202"/>
        <end position="236"/>
    </location>
</feature>
<evidence type="ECO:0000256" key="2">
    <source>
        <dbReference type="ARBA" id="ARBA00022771"/>
    </source>
</evidence>
<evidence type="ECO:0000313" key="10">
    <source>
        <dbReference type="Proteomes" id="UP000318582"/>
    </source>
</evidence>
<dbReference type="GO" id="GO:0008270">
    <property type="term" value="F:zinc ion binding"/>
    <property type="evidence" value="ECO:0007669"/>
    <property type="project" value="UniProtKB-KW"/>
</dbReference>
<feature type="region of interest" description="Disordered" evidence="6">
    <location>
        <begin position="394"/>
        <end position="452"/>
    </location>
</feature>
<gene>
    <name evidence="9" type="ORF">PhCBS80983_g01991</name>
</gene>
<dbReference type="Pfam" id="PF13832">
    <property type="entry name" value="zf-HC5HC2H_2"/>
    <property type="match status" value="1"/>
</dbReference>
<dbReference type="Gene3D" id="3.30.40.10">
    <property type="entry name" value="Zinc/RING finger domain, C3HC4 (zinc finger)"/>
    <property type="match status" value="2"/>
</dbReference>
<dbReference type="PROSITE" id="PS01359">
    <property type="entry name" value="ZF_PHD_1"/>
    <property type="match status" value="1"/>
</dbReference>
<evidence type="ECO:0000256" key="6">
    <source>
        <dbReference type="SAM" id="MobiDB-lite"/>
    </source>
</evidence>
<keyword evidence="3" id="KW-0862">Zinc</keyword>
<reference evidence="9 10" key="1">
    <citation type="journal article" date="2019" name="Sci. Rep.">
        <title>Comparative genomics of chytrid fungi reveal insights into the obligate biotrophic and pathogenic lifestyle of Synchytrium endobioticum.</title>
        <authorList>
            <person name="van de Vossenberg B.T.L.H."/>
            <person name="Warris S."/>
            <person name="Nguyen H.D.T."/>
            <person name="van Gent-Pelzer M.P.E."/>
            <person name="Joly D.L."/>
            <person name="van de Geest H.C."/>
            <person name="Bonants P.J.M."/>
            <person name="Smith D.S."/>
            <person name="Levesque C.A."/>
            <person name="van der Lee T.A.J."/>
        </authorList>
    </citation>
    <scope>NUCLEOTIDE SEQUENCE [LARGE SCALE GENOMIC DNA]</scope>
    <source>
        <strain evidence="9 10">CBS 809.83</strain>
    </source>
</reference>
<dbReference type="SUPFAM" id="SSF57903">
    <property type="entry name" value="FYVE/PHD zinc finger"/>
    <property type="match status" value="1"/>
</dbReference>
<evidence type="ECO:0000259" key="8">
    <source>
        <dbReference type="PROSITE" id="PS51805"/>
    </source>
</evidence>
<dbReference type="PROSITE" id="PS51805">
    <property type="entry name" value="EPHD"/>
    <property type="match status" value="1"/>
</dbReference>
<dbReference type="InterPro" id="IPR011011">
    <property type="entry name" value="Znf_FYVE_PHD"/>
</dbReference>
<feature type="compositionally biased region" description="Low complexity" evidence="6">
    <location>
        <begin position="396"/>
        <end position="408"/>
    </location>
</feature>
<dbReference type="PROSITE" id="PS50016">
    <property type="entry name" value="ZF_PHD_2"/>
    <property type="match status" value="1"/>
</dbReference>
<comment type="caution">
    <text evidence="9">The sequence shown here is derived from an EMBL/GenBank/DDBJ whole genome shotgun (WGS) entry which is preliminary data.</text>
</comment>
<dbReference type="AlphaFoldDB" id="A0A507E881"/>
<keyword evidence="2 4" id="KW-0863">Zinc-finger</keyword>
<feature type="region of interest" description="Disordered" evidence="6">
    <location>
        <begin position="336"/>
        <end position="355"/>
    </location>
</feature>
<dbReference type="InterPro" id="IPR019787">
    <property type="entry name" value="Znf_PHD-finger"/>
</dbReference>
<sequence length="452" mass="50024">MSADPSLVRCVLCPARDGALEPVKDSDVWIHTICRQWIVSQRDNDRPITETDLQRLDAKSWQKLCSLCTSEERQTQGCKLLCNAAGCKNNMHPTCAADLGLLEKDTIHPEMSDPYFIYCKQHGSDDPRLNSWAKWVRNKQRILDQAAAKARTLASPEHLLDPRAVMTTYFAEFDEKQCEAITKMDHDIVQAGAEEAAYNRSITKLRQEIATLSRSREEEEKAHQAVESETEELQKRLLALFACLQRPSGLVDEIPQKNTIDLFFKAGANAGLKPEYEAAFLEAYARAQAHAEPLTIQIPAQNGRRGNSTMVGNSIMGGSSVGLCGICKTFEGNATLSNGTTPSPTSEVPPNRNNNNARRLVLCTTCLRSFHMGCLDPPLKSKPPRGYAWRCEGCDTSPEPSTASSASSPDKKRKRERWDDGSPTGTSDTAGSADSDSARPKRIRTMPSRYAF</sequence>
<evidence type="ECO:0000256" key="1">
    <source>
        <dbReference type="ARBA" id="ARBA00022723"/>
    </source>
</evidence>
<keyword evidence="1" id="KW-0479">Metal-binding</keyword>
<dbReference type="EMBL" id="QEAQ01000018">
    <property type="protein sequence ID" value="TPX60132.1"/>
    <property type="molecule type" value="Genomic_DNA"/>
</dbReference>
<dbReference type="InterPro" id="IPR050701">
    <property type="entry name" value="Histone_Mod_Regulator"/>
</dbReference>
<feature type="domain" description="PHD-type" evidence="8">
    <location>
        <begin position="7"/>
        <end position="123"/>
    </location>
</feature>
<name>A0A507E881_9FUNG</name>
<organism evidence="9 10">
    <name type="scientific">Powellomyces hirtus</name>
    <dbReference type="NCBI Taxonomy" id="109895"/>
    <lineage>
        <taxon>Eukaryota</taxon>
        <taxon>Fungi</taxon>
        <taxon>Fungi incertae sedis</taxon>
        <taxon>Chytridiomycota</taxon>
        <taxon>Chytridiomycota incertae sedis</taxon>
        <taxon>Chytridiomycetes</taxon>
        <taxon>Spizellomycetales</taxon>
        <taxon>Powellomycetaceae</taxon>
        <taxon>Powellomyces</taxon>
    </lineage>
</organism>
<feature type="domain" description="PHD-type" evidence="7">
    <location>
        <begin position="321"/>
        <end position="397"/>
    </location>
</feature>
<dbReference type="Pfam" id="PF00628">
    <property type="entry name" value="PHD"/>
    <property type="match status" value="1"/>
</dbReference>